<dbReference type="SUPFAM" id="SSF56601">
    <property type="entry name" value="beta-lactamase/transpeptidase-like"/>
    <property type="match status" value="1"/>
</dbReference>
<evidence type="ECO:0000256" key="10">
    <source>
        <dbReference type="SAM" id="MobiDB-lite"/>
    </source>
</evidence>
<dbReference type="GO" id="GO:0071555">
    <property type="term" value="P:cell wall organization"/>
    <property type="evidence" value="ECO:0007669"/>
    <property type="project" value="UniProtKB-KW"/>
</dbReference>
<dbReference type="InterPro" id="IPR018044">
    <property type="entry name" value="Peptidase_S11"/>
</dbReference>
<evidence type="ECO:0000256" key="6">
    <source>
        <dbReference type="ARBA" id="ARBA00023316"/>
    </source>
</evidence>
<evidence type="ECO:0000256" key="3">
    <source>
        <dbReference type="ARBA" id="ARBA00022801"/>
    </source>
</evidence>
<feature type="active site" evidence="7">
    <location>
        <position position="119"/>
    </location>
</feature>
<dbReference type="Gene3D" id="3.40.710.10">
    <property type="entry name" value="DD-peptidase/beta-lactamase superfamily"/>
    <property type="match status" value="1"/>
</dbReference>
<proteinExistence type="inferred from homology"/>
<comment type="similarity">
    <text evidence="1 9">Belongs to the peptidase S11 family.</text>
</comment>
<evidence type="ECO:0000256" key="4">
    <source>
        <dbReference type="ARBA" id="ARBA00022960"/>
    </source>
</evidence>
<feature type="active site" description="Acyl-ester intermediate" evidence="7">
    <location>
        <position position="61"/>
    </location>
</feature>
<dbReference type="Pfam" id="PF00768">
    <property type="entry name" value="Peptidase_S11"/>
    <property type="match status" value="1"/>
</dbReference>
<dbReference type="Proteomes" id="UP000198508">
    <property type="component" value="Unassembled WGS sequence"/>
</dbReference>
<evidence type="ECO:0000256" key="2">
    <source>
        <dbReference type="ARBA" id="ARBA00022729"/>
    </source>
</evidence>
<sequence length="436" mass="45779">MKRLFALCLAFALCAVPMTAWAAPAWPSGVTIQADGGIVMEAGTGTVLYGKNMDHPYYPASITKILTALIVIESCDLNEIVTFSHDAVYNVEEDSSSAGIDEGDQLTVRDCLYALLLASANESANALAEHVSGTREAFADLMNQRAASLGCTGSHFANPSGLNDENHYTTAHDMARIAQAAIQNPTFVEICSSRTYRLPNMKRAPVEKYPDGFPIANHHKMWNRNDAAYYNGAFCGKTGYTSLAGNTLVTCAKRGDMTLIAVVLNGHLTHYTDTKAMLDFGFGNFQSLKISEFETTYTSLDNDMTIAGMTAKDTISLDLDEDSRIVIPKSAGFSDAVPHLSYTLDRNAPSNAIAQVNYTYGDQPVGRSYLLLGGVGGADGSGQAADGTDGGQAAGGSNGNSGSQVADGSNGNGSNAGLAPDGSNANNASPSPDGSN</sequence>
<keyword evidence="3" id="KW-0378">Hydrolase</keyword>
<feature type="binding site" evidence="8">
    <location>
        <position position="237"/>
    </location>
    <ligand>
        <name>substrate</name>
    </ligand>
</feature>
<name>A0A1I0KHT5_9FIRM</name>
<dbReference type="GO" id="GO:0008360">
    <property type="term" value="P:regulation of cell shape"/>
    <property type="evidence" value="ECO:0007669"/>
    <property type="project" value="UniProtKB-KW"/>
</dbReference>
<feature type="region of interest" description="Disordered" evidence="10">
    <location>
        <begin position="380"/>
        <end position="436"/>
    </location>
</feature>
<dbReference type="InterPro" id="IPR012338">
    <property type="entry name" value="Beta-lactam/transpept-like"/>
</dbReference>
<dbReference type="InterPro" id="IPR001967">
    <property type="entry name" value="Peptidase_S11_N"/>
</dbReference>
<dbReference type="GO" id="GO:0006508">
    <property type="term" value="P:proteolysis"/>
    <property type="evidence" value="ECO:0007669"/>
    <property type="project" value="InterPro"/>
</dbReference>
<evidence type="ECO:0000256" key="9">
    <source>
        <dbReference type="RuleBase" id="RU004016"/>
    </source>
</evidence>
<evidence type="ECO:0000256" key="7">
    <source>
        <dbReference type="PIRSR" id="PIRSR618044-1"/>
    </source>
</evidence>
<evidence type="ECO:0000256" key="8">
    <source>
        <dbReference type="PIRSR" id="PIRSR618044-2"/>
    </source>
</evidence>
<keyword evidence="14" id="KW-1185">Reference proteome</keyword>
<feature type="compositionally biased region" description="Low complexity" evidence="10">
    <location>
        <begin position="400"/>
        <end position="415"/>
    </location>
</feature>
<keyword evidence="13" id="KW-0121">Carboxypeptidase</keyword>
<evidence type="ECO:0000256" key="1">
    <source>
        <dbReference type="ARBA" id="ARBA00007164"/>
    </source>
</evidence>
<feature type="domain" description="Peptidase S11 D-alanyl-D-alanine carboxypeptidase A N-terminal" evidence="12">
    <location>
        <begin position="31"/>
        <end position="266"/>
    </location>
</feature>
<feature type="compositionally biased region" description="Polar residues" evidence="10">
    <location>
        <begin position="423"/>
        <end position="436"/>
    </location>
</feature>
<accession>A0A1I0KHT5</accession>
<feature type="non-terminal residue" evidence="13">
    <location>
        <position position="436"/>
    </location>
</feature>
<dbReference type="GO" id="GO:0009252">
    <property type="term" value="P:peptidoglycan biosynthetic process"/>
    <property type="evidence" value="ECO:0007669"/>
    <property type="project" value="UniProtKB-KW"/>
</dbReference>
<feature type="signal peptide" evidence="11">
    <location>
        <begin position="1"/>
        <end position="22"/>
    </location>
</feature>
<keyword evidence="4" id="KW-0133">Cell shape</keyword>
<keyword evidence="2 11" id="KW-0732">Signal</keyword>
<protein>
    <submittedName>
        <fullName evidence="13">D-alanyl-D-alanine carboxypeptidase</fullName>
    </submittedName>
</protein>
<feature type="chain" id="PRO_5011452295" evidence="11">
    <location>
        <begin position="23"/>
        <end position="436"/>
    </location>
</feature>
<keyword evidence="6" id="KW-0961">Cell wall biogenesis/degradation</keyword>
<dbReference type="EMBL" id="FOIM01000087">
    <property type="protein sequence ID" value="SEU23527.1"/>
    <property type="molecule type" value="Genomic_DNA"/>
</dbReference>
<evidence type="ECO:0000256" key="5">
    <source>
        <dbReference type="ARBA" id="ARBA00022984"/>
    </source>
</evidence>
<organism evidence="13 14">
    <name type="scientific">Enterocloster lavalensis</name>
    <dbReference type="NCBI Taxonomy" id="460384"/>
    <lineage>
        <taxon>Bacteria</taxon>
        <taxon>Bacillati</taxon>
        <taxon>Bacillota</taxon>
        <taxon>Clostridia</taxon>
        <taxon>Lachnospirales</taxon>
        <taxon>Lachnospiraceae</taxon>
        <taxon>Enterocloster</taxon>
    </lineage>
</organism>
<dbReference type="PANTHER" id="PTHR21581:SF33">
    <property type="entry name" value="D-ALANYL-D-ALANINE CARBOXYPEPTIDASE DACB"/>
    <property type="match status" value="1"/>
</dbReference>
<dbReference type="STRING" id="460384.SAMN05216313_1872"/>
<evidence type="ECO:0000313" key="13">
    <source>
        <dbReference type="EMBL" id="SEU23527.1"/>
    </source>
</evidence>
<dbReference type="AlphaFoldDB" id="A0A1I0KHT5"/>
<dbReference type="GO" id="GO:0009002">
    <property type="term" value="F:serine-type D-Ala-D-Ala carboxypeptidase activity"/>
    <property type="evidence" value="ECO:0007669"/>
    <property type="project" value="InterPro"/>
</dbReference>
<reference evidence="14" key="1">
    <citation type="submission" date="2016-10" db="EMBL/GenBank/DDBJ databases">
        <authorList>
            <person name="Varghese N."/>
            <person name="Submissions S."/>
        </authorList>
    </citation>
    <scope>NUCLEOTIDE SEQUENCE [LARGE SCALE GENOMIC DNA]</scope>
    <source>
        <strain evidence="14">NLAE-zl-G277</strain>
    </source>
</reference>
<evidence type="ECO:0000259" key="12">
    <source>
        <dbReference type="Pfam" id="PF00768"/>
    </source>
</evidence>
<evidence type="ECO:0000256" key="11">
    <source>
        <dbReference type="SAM" id="SignalP"/>
    </source>
</evidence>
<gene>
    <name evidence="13" type="ORF">SAMN05216313_1872</name>
</gene>
<dbReference type="PANTHER" id="PTHR21581">
    <property type="entry name" value="D-ALANYL-D-ALANINE CARBOXYPEPTIDASE"/>
    <property type="match status" value="1"/>
</dbReference>
<keyword evidence="13" id="KW-0645">Protease</keyword>
<feature type="active site" description="Acyl-ester intermediate" evidence="7">
    <location>
        <position position="64"/>
    </location>
</feature>
<dbReference type="PRINTS" id="PR00725">
    <property type="entry name" value="DADACBPTASE1"/>
</dbReference>
<dbReference type="RefSeq" id="WP_242956561.1">
    <property type="nucleotide sequence ID" value="NZ_FOIM01000087.1"/>
</dbReference>
<evidence type="ECO:0000313" key="14">
    <source>
        <dbReference type="Proteomes" id="UP000198508"/>
    </source>
</evidence>
<keyword evidence="5" id="KW-0573">Peptidoglycan synthesis</keyword>
<feature type="compositionally biased region" description="Gly residues" evidence="10">
    <location>
        <begin position="388"/>
        <end position="399"/>
    </location>
</feature>